<reference evidence="1 2" key="1">
    <citation type="journal article" date="2022" name="Nat. Genet.">
        <title>Improved pea reference genome and pan-genome highlight genomic features and evolutionary characteristics.</title>
        <authorList>
            <person name="Yang T."/>
            <person name="Liu R."/>
            <person name="Luo Y."/>
            <person name="Hu S."/>
            <person name="Wang D."/>
            <person name="Wang C."/>
            <person name="Pandey M.K."/>
            <person name="Ge S."/>
            <person name="Xu Q."/>
            <person name="Li N."/>
            <person name="Li G."/>
            <person name="Huang Y."/>
            <person name="Saxena R.K."/>
            <person name="Ji Y."/>
            <person name="Li M."/>
            <person name="Yan X."/>
            <person name="He Y."/>
            <person name="Liu Y."/>
            <person name="Wang X."/>
            <person name="Xiang C."/>
            <person name="Varshney R.K."/>
            <person name="Ding H."/>
            <person name="Gao S."/>
            <person name="Zong X."/>
        </authorList>
    </citation>
    <scope>NUCLEOTIDE SEQUENCE [LARGE SCALE GENOMIC DNA]</scope>
    <source>
        <strain evidence="1 2">cv. Zhongwan 6</strain>
    </source>
</reference>
<name>A0A9D4WYP1_PEA</name>
<protein>
    <submittedName>
        <fullName evidence="1">Uncharacterized protein</fullName>
    </submittedName>
</protein>
<evidence type="ECO:0000313" key="1">
    <source>
        <dbReference type="EMBL" id="KAI5411554.1"/>
    </source>
</evidence>
<keyword evidence="2" id="KW-1185">Reference proteome</keyword>
<dbReference type="Proteomes" id="UP001058974">
    <property type="component" value="Chromosome 5"/>
</dbReference>
<dbReference type="Gramene" id="Psat05G0656500-T1">
    <property type="protein sequence ID" value="KAI5411554.1"/>
    <property type="gene ID" value="KIW84_056565"/>
</dbReference>
<gene>
    <name evidence="1" type="ORF">KIW84_056565</name>
</gene>
<dbReference type="EMBL" id="JAMSHJ010000005">
    <property type="protein sequence ID" value="KAI5411554.1"/>
    <property type="molecule type" value="Genomic_DNA"/>
</dbReference>
<dbReference type="AlphaFoldDB" id="A0A9D4WYP1"/>
<accession>A0A9D4WYP1</accession>
<dbReference type="Gene3D" id="1.10.357.50">
    <property type="match status" value="1"/>
</dbReference>
<organism evidence="1 2">
    <name type="scientific">Pisum sativum</name>
    <name type="common">Garden pea</name>
    <name type="synonym">Lathyrus oleraceus</name>
    <dbReference type="NCBI Taxonomy" id="3888"/>
    <lineage>
        <taxon>Eukaryota</taxon>
        <taxon>Viridiplantae</taxon>
        <taxon>Streptophyta</taxon>
        <taxon>Embryophyta</taxon>
        <taxon>Tracheophyta</taxon>
        <taxon>Spermatophyta</taxon>
        <taxon>Magnoliopsida</taxon>
        <taxon>eudicotyledons</taxon>
        <taxon>Gunneridae</taxon>
        <taxon>Pentapetalae</taxon>
        <taxon>rosids</taxon>
        <taxon>fabids</taxon>
        <taxon>Fabales</taxon>
        <taxon>Fabaceae</taxon>
        <taxon>Papilionoideae</taxon>
        <taxon>50 kb inversion clade</taxon>
        <taxon>NPAAA clade</taxon>
        <taxon>Hologalegina</taxon>
        <taxon>IRL clade</taxon>
        <taxon>Fabeae</taxon>
        <taxon>Lathyrus</taxon>
    </lineage>
</organism>
<sequence length="106" mass="12091">MVLKMGSYTPQLLLIYSGYLESKFKLSEIIALMSCYTEFPWQPFRINNNLRCYDLAMELSNSTIEVLPQNYAEQLNFEDTCKGFLEVAKEAAHQTKGLLGGLLKLT</sequence>
<proteinExistence type="predicted"/>
<evidence type="ECO:0000313" key="2">
    <source>
        <dbReference type="Proteomes" id="UP001058974"/>
    </source>
</evidence>
<comment type="caution">
    <text evidence="1">The sequence shown here is derived from an EMBL/GenBank/DDBJ whole genome shotgun (WGS) entry which is preliminary data.</text>
</comment>